<evidence type="ECO:0000256" key="4">
    <source>
        <dbReference type="ARBA" id="ARBA00022595"/>
    </source>
</evidence>
<dbReference type="GO" id="GO:0039664">
    <property type="term" value="P:lysis of host organelle involved in viral entry into host cell"/>
    <property type="evidence" value="ECO:0007669"/>
    <property type="project" value="UniProtKB-KW"/>
</dbReference>
<dbReference type="GO" id="GO:0019028">
    <property type="term" value="C:viral capsid"/>
    <property type="evidence" value="ECO:0007669"/>
    <property type="project" value="UniProtKB-KW"/>
</dbReference>
<evidence type="ECO:0000256" key="2">
    <source>
        <dbReference type="ARBA" id="ARBA00022562"/>
    </source>
</evidence>
<keyword evidence="8" id="KW-0426">Late protein</keyword>
<keyword evidence="5" id="KW-1188">Viral release from host cell</keyword>
<evidence type="ECO:0000256" key="8">
    <source>
        <dbReference type="ARBA" id="ARBA00022921"/>
    </source>
</evidence>
<keyword evidence="15" id="KW-1160">Virus entry into host cell</keyword>
<keyword evidence="7" id="KW-0946">Virion</keyword>
<keyword evidence="17" id="KW-1185">Reference proteome</keyword>
<keyword evidence="1" id="KW-0167">Capsid protein</keyword>
<keyword evidence="11" id="KW-1174">Viral penetration via lysis of host organellar membrane</keyword>
<evidence type="ECO:0000256" key="15">
    <source>
        <dbReference type="ARBA" id="ARBA00023296"/>
    </source>
</evidence>
<accession>A0AAE8Y3T1</accession>
<dbReference type="InterPro" id="IPR004243">
    <property type="entry name" value="McpVI"/>
</dbReference>
<evidence type="ECO:0000256" key="1">
    <source>
        <dbReference type="ARBA" id="ARBA00022561"/>
    </source>
</evidence>
<evidence type="ECO:0000256" key="14">
    <source>
        <dbReference type="ARBA" id="ARBA00023200"/>
    </source>
</evidence>
<evidence type="ECO:0000256" key="7">
    <source>
        <dbReference type="ARBA" id="ARBA00022844"/>
    </source>
</evidence>
<keyword evidence="10" id="KW-1177">Microtubular inwards viral transport</keyword>
<name>A0AAE8Y3T1_9ADEN</name>
<dbReference type="GO" id="GO:0043657">
    <property type="term" value="C:host cell"/>
    <property type="evidence" value="ECO:0007669"/>
    <property type="project" value="GOC"/>
</dbReference>
<evidence type="ECO:0000256" key="5">
    <source>
        <dbReference type="ARBA" id="ARBA00022612"/>
    </source>
</evidence>
<keyword evidence="6" id="KW-0832">Ubl conjugation</keyword>
<keyword evidence="2" id="KW-1048">Host nucleus</keyword>
<evidence type="ECO:0000256" key="9">
    <source>
        <dbReference type="ARBA" id="ARBA00022950"/>
    </source>
</evidence>
<evidence type="ECO:0000256" key="13">
    <source>
        <dbReference type="ARBA" id="ARBA00023157"/>
    </source>
</evidence>
<evidence type="ECO:0000313" key="16">
    <source>
        <dbReference type="EMBL" id="UDF05965.1"/>
    </source>
</evidence>
<evidence type="ECO:0000256" key="12">
    <source>
        <dbReference type="ARBA" id="ARBA00023120"/>
    </source>
</evidence>
<dbReference type="GO" id="GO:0075521">
    <property type="term" value="P:microtubule-dependent intracellular transport of viral material towards nucleus"/>
    <property type="evidence" value="ECO:0007669"/>
    <property type="project" value="UniProtKB-KW"/>
</dbReference>
<organism evidence="16 17">
    <name type="scientific">reindeer adenovirus 1</name>
    <dbReference type="NCBI Taxonomy" id="2885353"/>
    <lineage>
        <taxon>Viruses</taxon>
        <taxon>Varidnaviria</taxon>
        <taxon>Bamfordvirae</taxon>
        <taxon>Preplasmiviricota</taxon>
        <taxon>Polisuviricotina</taxon>
        <taxon>Pharingeaviricetes</taxon>
        <taxon>Rowavirales</taxon>
        <taxon>Adenoviridae</taxon>
        <taxon>Mastadenovirus</taxon>
        <taxon>Mastadenovirus tarandri</taxon>
    </lineage>
</organism>
<dbReference type="Pfam" id="PF02993">
    <property type="entry name" value="MCPVI"/>
    <property type="match status" value="1"/>
</dbReference>
<evidence type="ECO:0000256" key="10">
    <source>
        <dbReference type="ARBA" id="ARBA00022952"/>
    </source>
</evidence>
<keyword evidence="13" id="KW-1015">Disulfide bond</keyword>
<keyword evidence="9" id="KW-0118">Viral capsid assembly</keyword>
<evidence type="ECO:0000256" key="3">
    <source>
        <dbReference type="ARBA" id="ARBA00022581"/>
    </source>
</evidence>
<proteinExistence type="predicted"/>
<keyword evidence="14" id="KW-1035">Host cytoplasm</keyword>
<keyword evidence="4" id="KW-1162">Viral penetration into host cytoplasm</keyword>
<evidence type="ECO:0000313" key="17">
    <source>
        <dbReference type="Proteomes" id="UP001264104"/>
    </source>
</evidence>
<keyword evidence="3" id="KW-0945">Host-virus interaction</keyword>
<dbReference type="Proteomes" id="UP001264104">
    <property type="component" value="Segment"/>
</dbReference>
<evidence type="ECO:0000256" key="11">
    <source>
        <dbReference type="ARBA" id="ARBA00023099"/>
    </source>
</evidence>
<dbReference type="EMBL" id="MZ507556">
    <property type="protein sequence ID" value="UDF05965.1"/>
    <property type="molecule type" value="Genomic_DNA"/>
</dbReference>
<protein>
    <submittedName>
        <fullName evidence="16">PVI protein</fullName>
    </submittedName>
</protein>
<sequence length="278" mass="29436">MDEYNYAALAPRQGSRPMLSSWSSIGTHEMHGGAFNLGSLWSGLKTVGSAVKNWGSRAWHSNAGQALRAHLKKTGLQEKIVEGVSAGIHGAVDLGRQQLEKAIEQRLERRPAAAGVEDLPPPPGTVMEADDLPPSYAEAVAERPPAAVAADVLVPSARPSATATALAAKPPLAVVDLPPSRKRHPDEPAEELVIHSSGPPSYDEVMAAPAPLVADQGVLKAVPVTQPAQPFAPAVHDTQRIVSSLPISTAVTRQRGWQGTLNDIVGLGVRTVKRRRCY</sequence>
<evidence type="ECO:0000256" key="6">
    <source>
        <dbReference type="ARBA" id="ARBA00022843"/>
    </source>
</evidence>
<reference evidence="16 17" key="1">
    <citation type="submission" date="2021-07" db="EMBL/GenBank/DDBJ databases">
        <title>Novel adenovirus associated with necrotizing bronchiolitis in a captive reindeer (Rangifer tarandus).</title>
        <authorList>
            <person name="Dastjerdi A."/>
            <person name="Jeckel S."/>
            <person name="Davies H."/>
            <person name="Irving J."/>
            <person name="Lounge C."/>
            <person name="Plummer C."/>
            <person name="Vidovszky M.Z."/>
            <person name="Harrach B."/>
            <person name="Chantrey J."/>
            <person name="Williams J."/>
        </authorList>
    </citation>
    <scope>NUCLEOTIDE SEQUENCE [LARGE SCALE GENOMIC DNA]</scope>
    <source>
        <strain evidence="16 17">UK_2021</strain>
    </source>
</reference>
<keyword evidence="12" id="KW-1176">Cytoplasmic inwards viral transport</keyword>